<comment type="caution">
    <text evidence="3">The sequence shown here is derived from an EMBL/GenBank/DDBJ whole genome shotgun (WGS) entry which is preliminary data.</text>
</comment>
<feature type="region of interest" description="Disordered" evidence="1">
    <location>
        <begin position="1"/>
        <end position="23"/>
    </location>
</feature>
<accession>A0ABR4HI00</accession>
<feature type="transmembrane region" description="Helical" evidence="2">
    <location>
        <begin position="411"/>
        <end position="433"/>
    </location>
</feature>
<dbReference type="PANTHER" id="PTHR35394">
    <property type="entry name" value="DUF3176 DOMAIN-CONTAINING PROTEIN"/>
    <property type="match status" value="1"/>
</dbReference>
<keyword evidence="2" id="KW-0472">Membrane</keyword>
<organism evidence="3 4">
    <name type="scientific">Aspergillus granulosus</name>
    <dbReference type="NCBI Taxonomy" id="176169"/>
    <lineage>
        <taxon>Eukaryota</taxon>
        <taxon>Fungi</taxon>
        <taxon>Dikarya</taxon>
        <taxon>Ascomycota</taxon>
        <taxon>Pezizomycotina</taxon>
        <taxon>Eurotiomycetes</taxon>
        <taxon>Eurotiomycetidae</taxon>
        <taxon>Eurotiales</taxon>
        <taxon>Aspergillaceae</taxon>
        <taxon>Aspergillus</taxon>
        <taxon>Aspergillus subgen. Nidulantes</taxon>
    </lineage>
</organism>
<reference evidence="3 4" key="1">
    <citation type="submission" date="2024-07" db="EMBL/GenBank/DDBJ databases">
        <title>Section-level genome sequencing and comparative genomics of Aspergillus sections Usti and Cavernicolus.</title>
        <authorList>
            <consortium name="Lawrence Berkeley National Laboratory"/>
            <person name="Nybo J.L."/>
            <person name="Vesth T.C."/>
            <person name="Theobald S."/>
            <person name="Frisvad J.C."/>
            <person name="Larsen T.O."/>
            <person name="Kjaerboelling I."/>
            <person name="Rothschild-Mancinelli K."/>
            <person name="Lyhne E.K."/>
            <person name="Kogle M.E."/>
            <person name="Barry K."/>
            <person name="Clum A."/>
            <person name="Na H."/>
            <person name="Ledsgaard L."/>
            <person name="Lin J."/>
            <person name="Lipzen A."/>
            <person name="Kuo A."/>
            <person name="Riley R."/>
            <person name="Mondo S."/>
            <person name="Labutti K."/>
            <person name="Haridas S."/>
            <person name="Pangalinan J."/>
            <person name="Salamov A.A."/>
            <person name="Simmons B.A."/>
            <person name="Magnuson J.K."/>
            <person name="Chen J."/>
            <person name="Drula E."/>
            <person name="Henrissat B."/>
            <person name="Wiebenga A."/>
            <person name="Lubbers R.J."/>
            <person name="Gomes A.C."/>
            <person name="Makela M.R."/>
            <person name="Stajich J."/>
            <person name="Grigoriev I.V."/>
            <person name="Mortensen U.H."/>
            <person name="De Vries R.P."/>
            <person name="Baker S.E."/>
            <person name="Andersen M.R."/>
        </authorList>
    </citation>
    <scope>NUCLEOTIDE SEQUENCE [LARGE SCALE GENOMIC DNA]</scope>
    <source>
        <strain evidence="3 4">CBS 588.65</strain>
    </source>
</reference>
<evidence type="ECO:0000313" key="3">
    <source>
        <dbReference type="EMBL" id="KAL2815109.1"/>
    </source>
</evidence>
<feature type="compositionally biased region" description="Basic and acidic residues" evidence="1">
    <location>
        <begin position="1"/>
        <end position="12"/>
    </location>
</feature>
<dbReference type="PANTHER" id="PTHR35394:SF5">
    <property type="entry name" value="DUF3176 DOMAIN-CONTAINING PROTEIN"/>
    <property type="match status" value="1"/>
</dbReference>
<dbReference type="InterPro" id="IPR021514">
    <property type="entry name" value="DUF3176"/>
</dbReference>
<protein>
    <submittedName>
        <fullName evidence="3">Uncharacterized protein</fullName>
    </submittedName>
</protein>
<keyword evidence="2" id="KW-1133">Transmembrane helix</keyword>
<dbReference type="Pfam" id="PF11374">
    <property type="entry name" value="DUF3176"/>
    <property type="match status" value="1"/>
</dbReference>
<dbReference type="EMBL" id="JBFXLT010000029">
    <property type="protein sequence ID" value="KAL2815109.1"/>
    <property type="molecule type" value="Genomic_DNA"/>
</dbReference>
<gene>
    <name evidence="3" type="ORF">BJX63DRAFT_420480</name>
</gene>
<evidence type="ECO:0000256" key="1">
    <source>
        <dbReference type="SAM" id="MobiDB-lite"/>
    </source>
</evidence>
<keyword evidence="2" id="KW-0812">Transmembrane</keyword>
<keyword evidence="4" id="KW-1185">Reference proteome</keyword>
<dbReference type="Proteomes" id="UP001610334">
    <property type="component" value="Unassembled WGS sequence"/>
</dbReference>
<evidence type="ECO:0000256" key="2">
    <source>
        <dbReference type="SAM" id="Phobius"/>
    </source>
</evidence>
<evidence type="ECO:0000313" key="4">
    <source>
        <dbReference type="Proteomes" id="UP001610334"/>
    </source>
</evidence>
<sequence>MAAEEENQKAHNEPVNVSEVGSDPLSATEYKRHPVYSPGEWLLERGHVSLNATISILTIACTTALMHGVSTFIAQSKWAYFRTGPRKLAEFETFDGASRGVWGSILLLTTVKWNLATIGAAITILRLAFSPFAQQVVLIEQRDIIPPTDSATFGYAPSYSRGIADLAASTVESFPQDPGMQNAVFQGLYGINTTEPFNCPGACRWIDTYISPGFKTEYKNITQETLQSASCESGEGSTQLCNMRTPGGIGLSTREAFTSMATACYMNASSTLLDLNIMGKPDSFLEITRFAVYRSTPDFNFRMYDINITDCSLFLTAYEYAGAKANGSDFSFATLLALETFFESGTIVSEWVEGGFVNTNLVCLLHSSAMSTSARFDAMPTAMTDYLRYGPNTLTACGEKLQSVPFVSIRWLYFIVPIVTEAFAILFVAPSIFGNRKSRNVPLWKSSTLAVLECRHEKRPGLLQTTGRDLNEIQAEAEKADVRLQ</sequence>
<proteinExistence type="predicted"/>
<name>A0ABR4HI00_9EURO</name>